<name>A0A2T9YKV7_9FUNG</name>
<feature type="region of interest" description="Disordered" evidence="1">
    <location>
        <begin position="347"/>
        <end position="391"/>
    </location>
</feature>
<protein>
    <submittedName>
        <fullName evidence="2">Uncharacterized protein</fullName>
    </submittedName>
</protein>
<dbReference type="Proteomes" id="UP000245383">
    <property type="component" value="Unassembled WGS sequence"/>
</dbReference>
<proteinExistence type="predicted"/>
<feature type="compositionally biased region" description="Low complexity" evidence="1">
    <location>
        <begin position="349"/>
        <end position="391"/>
    </location>
</feature>
<evidence type="ECO:0000313" key="3">
    <source>
        <dbReference type="Proteomes" id="UP000245383"/>
    </source>
</evidence>
<organism evidence="2 3">
    <name type="scientific">Smittium simulii</name>
    <dbReference type="NCBI Taxonomy" id="133385"/>
    <lineage>
        <taxon>Eukaryota</taxon>
        <taxon>Fungi</taxon>
        <taxon>Fungi incertae sedis</taxon>
        <taxon>Zoopagomycota</taxon>
        <taxon>Kickxellomycotina</taxon>
        <taxon>Harpellomycetes</taxon>
        <taxon>Harpellales</taxon>
        <taxon>Legeriomycetaceae</taxon>
        <taxon>Smittium</taxon>
    </lineage>
</organism>
<dbReference type="OrthoDB" id="5558287at2759"/>
<sequence>MTELSHLARLQGEKLPDLNQYSFFLSEAFSKFIWVVFPVRTTLLKEDFLETSIESVRVNWSIFVNSIKAVISNDNALVDPVCNKLIDSFRILSENRLSSQEAIILLTTLASLVQKLIDNATLCNSTITNIKSGMNNIIENSEPAILNCKQSNKFGVARDIQELKERIEELIYPLDSLLNCSNQVLQFWINIKEGVNKVVTFYIDNSSDIDSASIKSLNRSFSSSYNSHQSIKSLEKSSFFTRLFKKAPPAKNSEIRQEFKTHKIDQNAKFATLPTEHNVLSNLGVNTKSIDSKNKHLSLQEALSYITTSSIKSSKSRYASPVSPRNVSNFNSLNSRFTKIKKSYDSSQSFNSASTNRNSNSSTNVNNRSSTYSLSNSNSTIKSSISDSPYSAVPASSVYWIAKNINEIMSNYDIYIENSITILESYLS</sequence>
<accession>A0A2T9YKV7</accession>
<keyword evidence="3" id="KW-1185">Reference proteome</keyword>
<evidence type="ECO:0000256" key="1">
    <source>
        <dbReference type="SAM" id="MobiDB-lite"/>
    </source>
</evidence>
<dbReference type="EMBL" id="MBFR01000143">
    <property type="protein sequence ID" value="PVU92965.1"/>
    <property type="molecule type" value="Genomic_DNA"/>
</dbReference>
<reference evidence="2 3" key="1">
    <citation type="journal article" date="2018" name="MBio">
        <title>Comparative Genomics Reveals the Core Gene Toolbox for the Fungus-Insect Symbiosis.</title>
        <authorList>
            <person name="Wang Y."/>
            <person name="Stata M."/>
            <person name="Wang W."/>
            <person name="Stajich J.E."/>
            <person name="White M.M."/>
            <person name="Moncalvo J.M."/>
        </authorList>
    </citation>
    <scope>NUCLEOTIDE SEQUENCE [LARGE SCALE GENOMIC DNA]</scope>
    <source>
        <strain evidence="2 3">SWE-8-4</strain>
    </source>
</reference>
<evidence type="ECO:0000313" key="2">
    <source>
        <dbReference type="EMBL" id="PVU92965.1"/>
    </source>
</evidence>
<dbReference type="AlphaFoldDB" id="A0A2T9YKV7"/>
<gene>
    <name evidence="2" type="ORF">BB561_003519</name>
</gene>
<comment type="caution">
    <text evidence="2">The sequence shown here is derived from an EMBL/GenBank/DDBJ whole genome shotgun (WGS) entry which is preliminary data.</text>
</comment>